<dbReference type="InterPro" id="IPR000291">
    <property type="entry name" value="D-Ala_lig_Van_CS"/>
</dbReference>
<dbReference type="Gene3D" id="3.40.50.20">
    <property type="match status" value="1"/>
</dbReference>
<sequence>MSDRDRVAETLGRVVVLMGGRSAEREVSLASGRAVLDALLRQGVDAIAFDPAERPLLELGALKPDRAFIALHGRGGEDGMLQGALEWLGIPYTGSGVLGSALGMDKERTKHVWRSVGLPTPDSMLLDSHHDWQNVAERLGFPMVIKPVNEGSTLGLSIVHSAADLEKAWELSRRYDAQVMAERFIEGDEYTVAVLGDEVLPSIRVEAASGFYDYEAKYTRNDTLYHLPSGLSVEDEAAIAELTRRAFNAAGARGWGRVDVMRDAQNQFWLLEINTSPGMTGHSLVPQAAAYKGIDFDTLVVRVAASASLELTQAAPKH</sequence>
<dbReference type="STRING" id="1123510.GCA_000620025_02268"/>
<dbReference type="EMBL" id="AP018933">
    <property type="protein sequence ID" value="BBG29678.1"/>
    <property type="molecule type" value="Genomic_DNA"/>
</dbReference>
<dbReference type="PIRSF" id="PIRSF039102">
    <property type="entry name" value="Ddl/VanB"/>
    <property type="match status" value="1"/>
</dbReference>
<dbReference type="PROSITE" id="PS00844">
    <property type="entry name" value="DALA_DALA_LIGASE_2"/>
    <property type="match status" value="1"/>
</dbReference>
<proteinExistence type="inferred from homology"/>
<comment type="cofactor">
    <cofactor evidence="1">
        <name>Mn(2+)</name>
        <dbReference type="ChEBI" id="CHEBI:29035"/>
    </cofactor>
</comment>
<dbReference type="InterPro" id="IPR005905">
    <property type="entry name" value="D_ala_D_ala"/>
</dbReference>
<comment type="function">
    <text evidence="2 18">Cell wall formation.</text>
</comment>
<evidence type="ECO:0000256" key="3">
    <source>
        <dbReference type="ARBA" id="ARBA00004496"/>
    </source>
</evidence>
<evidence type="ECO:0000256" key="15">
    <source>
        <dbReference type="ARBA" id="ARBA00023211"/>
    </source>
</evidence>
<dbReference type="Proteomes" id="UP000267342">
    <property type="component" value="Chromosome"/>
</dbReference>
<feature type="domain" description="ATP-grasp" evidence="22">
    <location>
        <begin position="110"/>
        <end position="305"/>
    </location>
</feature>
<dbReference type="PROSITE" id="PS50975">
    <property type="entry name" value="ATP_GRASP"/>
    <property type="match status" value="1"/>
</dbReference>
<keyword evidence="12 20" id="KW-0460">Magnesium</keyword>
<dbReference type="GO" id="GO:0008716">
    <property type="term" value="F:D-alanine-D-alanine ligase activity"/>
    <property type="evidence" value="ECO:0007669"/>
    <property type="project" value="UniProtKB-UniRule"/>
</dbReference>
<keyword evidence="14 18" id="KW-0573">Peptidoglycan synthesis</keyword>
<keyword evidence="13 18" id="KW-0133">Cell shape</keyword>
<evidence type="ECO:0000256" key="4">
    <source>
        <dbReference type="ARBA" id="ARBA00004752"/>
    </source>
</evidence>
<dbReference type="GO" id="GO:0008360">
    <property type="term" value="P:regulation of cell shape"/>
    <property type="evidence" value="ECO:0007669"/>
    <property type="project" value="UniProtKB-KW"/>
</dbReference>
<dbReference type="InterPro" id="IPR013815">
    <property type="entry name" value="ATP_grasp_subdomain_1"/>
</dbReference>
<feature type="active site" evidence="19">
    <location>
        <position position="24"/>
    </location>
</feature>
<protein>
    <recommendedName>
        <fullName evidence="6 18">D-alanine--D-alanine ligase</fullName>
        <ecNumber evidence="6 18">6.3.2.4</ecNumber>
    </recommendedName>
    <alternativeName>
        <fullName evidence="18">D-Ala-D-Ala ligase</fullName>
    </alternativeName>
    <alternativeName>
        <fullName evidence="18">D-alanylalanine synthetase</fullName>
    </alternativeName>
</protein>
<feature type="binding site" evidence="20">
    <location>
        <position position="274"/>
    </location>
    <ligand>
        <name>Mg(2+)</name>
        <dbReference type="ChEBI" id="CHEBI:18420"/>
        <label>2</label>
    </ligand>
</feature>
<evidence type="ECO:0000313" key="23">
    <source>
        <dbReference type="EMBL" id="BBG29678.1"/>
    </source>
</evidence>
<dbReference type="SUPFAM" id="SSF56059">
    <property type="entry name" value="Glutathione synthetase ATP-binding domain-like"/>
    <property type="match status" value="1"/>
</dbReference>
<comment type="subcellular location">
    <subcellularLocation>
        <location evidence="3 18">Cytoplasm</location>
    </subcellularLocation>
</comment>
<evidence type="ECO:0000256" key="11">
    <source>
        <dbReference type="ARBA" id="ARBA00022840"/>
    </source>
</evidence>
<feature type="binding site" evidence="20">
    <location>
        <position position="272"/>
    </location>
    <ligand>
        <name>Mg(2+)</name>
        <dbReference type="ChEBI" id="CHEBI:18420"/>
        <label>1</label>
    </ligand>
</feature>
<comment type="cofactor">
    <cofactor evidence="20">
        <name>Mg(2+)</name>
        <dbReference type="ChEBI" id="CHEBI:18420"/>
    </cofactor>
    <cofactor evidence="20">
        <name>Mn(2+)</name>
        <dbReference type="ChEBI" id="CHEBI:29035"/>
    </cofactor>
    <text evidence="20">Binds 2 magnesium or manganese ions per subunit.</text>
</comment>
<evidence type="ECO:0000256" key="8">
    <source>
        <dbReference type="ARBA" id="ARBA00022598"/>
    </source>
</evidence>
<dbReference type="Gene3D" id="3.30.470.20">
    <property type="entry name" value="ATP-grasp fold, B domain"/>
    <property type="match status" value="1"/>
</dbReference>
<dbReference type="InterPro" id="IPR011095">
    <property type="entry name" value="Dala_Dala_lig_C"/>
</dbReference>
<comment type="similarity">
    <text evidence="5 18">Belongs to the D-alanine--D-alanine ligase family.</text>
</comment>
<name>A0A348HDH6_9GAMM</name>
<keyword evidence="9 20" id="KW-0479">Metal-binding</keyword>
<dbReference type="OrthoDB" id="9813261at2"/>
<evidence type="ECO:0000259" key="22">
    <source>
        <dbReference type="PROSITE" id="PS50975"/>
    </source>
</evidence>
<dbReference type="InterPro" id="IPR011127">
    <property type="entry name" value="Dala_Dala_lig_N"/>
</dbReference>
<reference evidence="23 24" key="1">
    <citation type="submission" date="2018-09" db="EMBL/GenBank/DDBJ databases">
        <title>Zymobacter palmae IAM14233 (=T109) whole genome analysis.</title>
        <authorList>
            <person name="Yanase H."/>
        </authorList>
    </citation>
    <scope>NUCLEOTIDE SEQUENCE [LARGE SCALE GENOMIC DNA]</scope>
    <source>
        <strain evidence="23 24">IAM14233</strain>
    </source>
</reference>
<dbReference type="KEGG" id="zpl:ZBT109_0905"/>
<evidence type="ECO:0000256" key="6">
    <source>
        <dbReference type="ARBA" id="ARBA00012216"/>
    </source>
</evidence>
<feature type="binding site" evidence="20">
    <location>
        <position position="272"/>
    </location>
    <ligand>
        <name>Mg(2+)</name>
        <dbReference type="ChEBI" id="CHEBI:18420"/>
        <label>2</label>
    </ligand>
</feature>
<dbReference type="GO" id="GO:0009252">
    <property type="term" value="P:peptidoglycan biosynthetic process"/>
    <property type="evidence" value="ECO:0007669"/>
    <property type="project" value="UniProtKB-UniRule"/>
</dbReference>
<dbReference type="Pfam" id="PF01820">
    <property type="entry name" value="Dala_Dala_lig_N"/>
    <property type="match status" value="1"/>
</dbReference>
<feature type="active site" evidence="19">
    <location>
        <position position="283"/>
    </location>
</feature>
<comment type="pathway">
    <text evidence="4 18">Cell wall biogenesis; peptidoglycan biosynthesis.</text>
</comment>
<evidence type="ECO:0000256" key="19">
    <source>
        <dbReference type="PIRSR" id="PIRSR039102-1"/>
    </source>
</evidence>
<dbReference type="GO" id="GO:0071555">
    <property type="term" value="P:cell wall organization"/>
    <property type="evidence" value="ECO:0007669"/>
    <property type="project" value="UniProtKB-KW"/>
</dbReference>
<accession>A0A348HDH6</accession>
<evidence type="ECO:0000256" key="20">
    <source>
        <dbReference type="PIRSR" id="PIRSR039102-3"/>
    </source>
</evidence>
<gene>
    <name evidence="18" type="primary">ddl</name>
    <name evidence="23" type="ORF">ZBT109_0905</name>
</gene>
<evidence type="ECO:0000256" key="18">
    <source>
        <dbReference type="HAMAP-Rule" id="MF_00047"/>
    </source>
</evidence>
<dbReference type="GO" id="GO:0046872">
    <property type="term" value="F:metal ion binding"/>
    <property type="evidence" value="ECO:0007669"/>
    <property type="project" value="UniProtKB-KW"/>
</dbReference>
<evidence type="ECO:0000256" key="2">
    <source>
        <dbReference type="ARBA" id="ARBA00003921"/>
    </source>
</evidence>
<evidence type="ECO:0000256" key="5">
    <source>
        <dbReference type="ARBA" id="ARBA00010871"/>
    </source>
</evidence>
<dbReference type="InterPro" id="IPR011761">
    <property type="entry name" value="ATP-grasp"/>
</dbReference>
<dbReference type="Pfam" id="PF07478">
    <property type="entry name" value="Dala_Dala_lig_C"/>
    <property type="match status" value="1"/>
</dbReference>
<evidence type="ECO:0000313" key="24">
    <source>
        <dbReference type="Proteomes" id="UP000267342"/>
    </source>
</evidence>
<evidence type="ECO:0000256" key="14">
    <source>
        <dbReference type="ARBA" id="ARBA00022984"/>
    </source>
</evidence>
<dbReference type="GO" id="GO:0005524">
    <property type="term" value="F:ATP binding"/>
    <property type="evidence" value="ECO:0007669"/>
    <property type="project" value="UniProtKB-UniRule"/>
</dbReference>
<dbReference type="AlphaFoldDB" id="A0A348HDH6"/>
<dbReference type="FunFam" id="3.30.470.20:FF:000008">
    <property type="entry name" value="D-alanine--D-alanine ligase"/>
    <property type="match status" value="1"/>
</dbReference>
<dbReference type="InterPro" id="IPR016185">
    <property type="entry name" value="PreATP-grasp_dom_sf"/>
</dbReference>
<evidence type="ECO:0000256" key="21">
    <source>
        <dbReference type="PROSITE-ProRule" id="PRU00409"/>
    </source>
</evidence>
<keyword evidence="8 18" id="KW-0436">Ligase</keyword>
<dbReference type="GO" id="GO:0005829">
    <property type="term" value="C:cytosol"/>
    <property type="evidence" value="ECO:0007669"/>
    <property type="project" value="TreeGrafter"/>
</dbReference>
<dbReference type="EC" id="6.3.2.4" evidence="6 18"/>
<dbReference type="RefSeq" id="WP_027705332.1">
    <property type="nucleotide sequence ID" value="NZ_AP018933.1"/>
</dbReference>
<feature type="active site" evidence="19">
    <location>
        <position position="152"/>
    </location>
</feature>
<dbReference type="NCBIfam" id="NF002378">
    <property type="entry name" value="PRK01372.1"/>
    <property type="match status" value="1"/>
</dbReference>
<keyword evidence="15 20" id="KW-0464">Manganese</keyword>
<keyword evidence="7 18" id="KW-0963">Cytoplasm</keyword>
<keyword evidence="16 18" id="KW-0961">Cell wall biogenesis/degradation</keyword>
<evidence type="ECO:0000256" key="12">
    <source>
        <dbReference type="ARBA" id="ARBA00022842"/>
    </source>
</evidence>
<evidence type="ECO:0000256" key="7">
    <source>
        <dbReference type="ARBA" id="ARBA00022490"/>
    </source>
</evidence>
<feature type="binding site" evidence="20">
    <location>
        <position position="259"/>
    </location>
    <ligand>
        <name>Mg(2+)</name>
        <dbReference type="ChEBI" id="CHEBI:18420"/>
        <label>1</label>
    </ligand>
</feature>
<dbReference type="UniPathway" id="UPA00219"/>
<dbReference type="NCBIfam" id="TIGR01205">
    <property type="entry name" value="D_ala_D_alaTIGR"/>
    <property type="match status" value="1"/>
</dbReference>
<evidence type="ECO:0000256" key="1">
    <source>
        <dbReference type="ARBA" id="ARBA00001936"/>
    </source>
</evidence>
<dbReference type="PANTHER" id="PTHR23132">
    <property type="entry name" value="D-ALANINE--D-ALANINE LIGASE"/>
    <property type="match status" value="1"/>
</dbReference>
<dbReference type="SUPFAM" id="SSF52440">
    <property type="entry name" value="PreATP-grasp domain"/>
    <property type="match status" value="1"/>
</dbReference>
<keyword evidence="10 21" id="KW-0547">Nucleotide-binding</keyword>
<comment type="catalytic activity">
    <reaction evidence="17 18">
        <text>2 D-alanine + ATP = D-alanyl-D-alanine + ADP + phosphate + H(+)</text>
        <dbReference type="Rhea" id="RHEA:11224"/>
        <dbReference type="ChEBI" id="CHEBI:15378"/>
        <dbReference type="ChEBI" id="CHEBI:30616"/>
        <dbReference type="ChEBI" id="CHEBI:43474"/>
        <dbReference type="ChEBI" id="CHEBI:57416"/>
        <dbReference type="ChEBI" id="CHEBI:57822"/>
        <dbReference type="ChEBI" id="CHEBI:456216"/>
        <dbReference type="EC" id="6.3.2.4"/>
    </reaction>
</comment>
<keyword evidence="11 21" id="KW-0067">ATP-binding</keyword>
<keyword evidence="24" id="KW-1185">Reference proteome</keyword>
<dbReference type="PANTHER" id="PTHR23132:SF23">
    <property type="entry name" value="D-ALANINE--D-ALANINE LIGASE B"/>
    <property type="match status" value="1"/>
</dbReference>
<organism evidence="23 24">
    <name type="scientific">Zymobacter palmae</name>
    <dbReference type="NCBI Taxonomy" id="33074"/>
    <lineage>
        <taxon>Bacteria</taxon>
        <taxon>Pseudomonadati</taxon>
        <taxon>Pseudomonadota</taxon>
        <taxon>Gammaproteobacteria</taxon>
        <taxon>Oceanospirillales</taxon>
        <taxon>Halomonadaceae</taxon>
        <taxon>Zymobacter group</taxon>
        <taxon>Zymobacter</taxon>
    </lineage>
</organism>
<dbReference type="PROSITE" id="PS00843">
    <property type="entry name" value="DALA_DALA_LIGASE_1"/>
    <property type="match status" value="1"/>
</dbReference>
<evidence type="ECO:0000256" key="17">
    <source>
        <dbReference type="ARBA" id="ARBA00047614"/>
    </source>
</evidence>
<evidence type="ECO:0000256" key="9">
    <source>
        <dbReference type="ARBA" id="ARBA00022723"/>
    </source>
</evidence>
<dbReference type="Gene3D" id="3.30.1490.20">
    <property type="entry name" value="ATP-grasp fold, A domain"/>
    <property type="match status" value="1"/>
</dbReference>
<evidence type="ECO:0000256" key="13">
    <source>
        <dbReference type="ARBA" id="ARBA00022960"/>
    </source>
</evidence>
<evidence type="ECO:0000256" key="10">
    <source>
        <dbReference type="ARBA" id="ARBA00022741"/>
    </source>
</evidence>
<evidence type="ECO:0000256" key="16">
    <source>
        <dbReference type="ARBA" id="ARBA00023316"/>
    </source>
</evidence>
<dbReference type="HAMAP" id="MF_00047">
    <property type="entry name" value="Dala_Dala_lig"/>
    <property type="match status" value="1"/>
</dbReference>